<evidence type="ECO:0000313" key="2">
    <source>
        <dbReference type="EMBL" id="KKM05163.1"/>
    </source>
</evidence>
<sequence length="92" mass="10896">MTHTHHYSFWHAHQHEHVDSDKGIDGWEPETSSYYMIEHNTGHHHFYSNIHEHGPKSNTAPHSHKEKQYHPKNDIDGPYHHHAIADHEESNL</sequence>
<accession>A0A0F9K1T6</accession>
<feature type="compositionally biased region" description="Basic residues" evidence="1">
    <location>
        <begin position="1"/>
        <end position="12"/>
    </location>
</feature>
<organism evidence="2">
    <name type="scientific">marine sediment metagenome</name>
    <dbReference type="NCBI Taxonomy" id="412755"/>
    <lineage>
        <taxon>unclassified sequences</taxon>
        <taxon>metagenomes</taxon>
        <taxon>ecological metagenomes</taxon>
    </lineage>
</organism>
<comment type="caution">
    <text evidence="2">The sequence shown here is derived from an EMBL/GenBank/DDBJ whole genome shotgun (WGS) entry which is preliminary data.</text>
</comment>
<gene>
    <name evidence="2" type="ORF">LCGC14_1756920</name>
</gene>
<evidence type="ECO:0000256" key="1">
    <source>
        <dbReference type="SAM" id="MobiDB-lite"/>
    </source>
</evidence>
<protein>
    <submittedName>
        <fullName evidence="2">Uncharacterized protein</fullName>
    </submittedName>
</protein>
<name>A0A0F9K1T6_9ZZZZ</name>
<dbReference type="EMBL" id="LAZR01016285">
    <property type="protein sequence ID" value="KKM05163.1"/>
    <property type="molecule type" value="Genomic_DNA"/>
</dbReference>
<reference evidence="2" key="1">
    <citation type="journal article" date="2015" name="Nature">
        <title>Complex archaea that bridge the gap between prokaryotes and eukaryotes.</title>
        <authorList>
            <person name="Spang A."/>
            <person name="Saw J.H."/>
            <person name="Jorgensen S.L."/>
            <person name="Zaremba-Niedzwiedzka K."/>
            <person name="Martijn J."/>
            <person name="Lind A.E."/>
            <person name="van Eijk R."/>
            <person name="Schleper C."/>
            <person name="Guy L."/>
            <person name="Ettema T.J."/>
        </authorList>
    </citation>
    <scope>NUCLEOTIDE SEQUENCE</scope>
</reference>
<feature type="compositionally biased region" description="Basic and acidic residues" evidence="1">
    <location>
        <begin position="13"/>
        <end position="24"/>
    </location>
</feature>
<dbReference type="AlphaFoldDB" id="A0A0F9K1T6"/>
<feature type="region of interest" description="Disordered" evidence="1">
    <location>
        <begin position="46"/>
        <end position="92"/>
    </location>
</feature>
<feature type="compositionally biased region" description="Basic and acidic residues" evidence="1">
    <location>
        <begin position="66"/>
        <end position="92"/>
    </location>
</feature>
<proteinExistence type="predicted"/>
<feature type="region of interest" description="Disordered" evidence="1">
    <location>
        <begin position="1"/>
        <end position="24"/>
    </location>
</feature>